<accession>A0A9P0ZMZ2</accession>
<keyword evidence="2" id="KW-1185">Reference proteome</keyword>
<name>A0A9P0ZMZ2_CUSEU</name>
<protein>
    <submittedName>
        <fullName evidence="1">Uncharacterized protein</fullName>
    </submittedName>
</protein>
<dbReference type="AlphaFoldDB" id="A0A9P0ZMZ2"/>
<sequence length="133" mass="14866">MIPSVEANRPLSFPTLSVLTGKGKEKLTVKAWDDTKQARMRRRGDDGSQLIPVDHIVDLTGPETEVKKPATPLVKPVNSDLVNMSVDDRMLVEFSNMGPRSEGRYLFGQMPPSMWCNTSLKVRPQFLQPDSLV</sequence>
<dbReference type="Proteomes" id="UP001152484">
    <property type="component" value="Unassembled WGS sequence"/>
</dbReference>
<comment type="caution">
    <text evidence="1">The sequence shown here is derived from an EMBL/GenBank/DDBJ whole genome shotgun (WGS) entry which is preliminary data.</text>
</comment>
<gene>
    <name evidence="1" type="ORF">CEURO_LOCUS16558</name>
</gene>
<reference evidence="1" key="1">
    <citation type="submission" date="2022-07" db="EMBL/GenBank/DDBJ databases">
        <authorList>
            <person name="Macas J."/>
            <person name="Novak P."/>
            <person name="Neumann P."/>
        </authorList>
    </citation>
    <scope>NUCLEOTIDE SEQUENCE</scope>
</reference>
<evidence type="ECO:0000313" key="1">
    <source>
        <dbReference type="EMBL" id="CAH9104515.1"/>
    </source>
</evidence>
<organism evidence="1 2">
    <name type="scientific">Cuscuta europaea</name>
    <name type="common">European dodder</name>
    <dbReference type="NCBI Taxonomy" id="41803"/>
    <lineage>
        <taxon>Eukaryota</taxon>
        <taxon>Viridiplantae</taxon>
        <taxon>Streptophyta</taxon>
        <taxon>Embryophyta</taxon>
        <taxon>Tracheophyta</taxon>
        <taxon>Spermatophyta</taxon>
        <taxon>Magnoliopsida</taxon>
        <taxon>eudicotyledons</taxon>
        <taxon>Gunneridae</taxon>
        <taxon>Pentapetalae</taxon>
        <taxon>asterids</taxon>
        <taxon>lamiids</taxon>
        <taxon>Solanales</taxon>
        <taxon>Convolvulaceae</taxon>
        <taxon>Cuscuteae</taxon>
        <taxon>Cuscuta</taxon>
        <taxon>Cuscuta subgen. Cuscuta</taxon>
    </lineage>
</organism>
<proteinExistence type="predicted"/>
<dbReference type="EMBL" id="CAMAPE010000046">
    <property type="protein sequence ID" value="CAH9104515.1"/>
    <property type="molecule type" value="Genomic_DNA"/>
</dbReference>
<evidence type="ECO:0000313" key="2">
    <source>
        <dbReference type="Proteomes" id="UP001152484"/>
    </source>
</evidence>